<dbReference type="RefSeq" id="WP_022936026.1">
    <property type="nucleotide sequence ID" value="NZ_LR214940.1"/>
</dbReference>
<evidence type="ECO:0000313" key="8">
    <source>
        <dbReference type="EMBL" id="VEU55727.1"/>
    </source>
</evidence>
<evidence type="ECO:0000256" key="4">
    <source>
        <dbReference type="ARBA" id="ARBA00022801"/>
    </source>
</evidence>
<evidence type="ECO:0000256" key="6">
    <source>
        <dbReference type="HAMAP-Rule" id="MF_00227"/>
    </source>
</evidence>
<dbReference type="AlphaFoldDB" id="A0A448ZWR3"/>
<dbReference type="Pfam" id="PF00825">
    <property type="entry name" value="Ribonuclease_P"/>
    <property type="match status" value="1"/>
</dbReference>
<dbReference type="Proteomes" id="UP000290482">
    <property type="component" value="Chromosome"/>
</dbReference>
<accession>A0A448ZWR3</accession>
<dbReference type="GO" id="GO:0042781">
    <property type="term" value="F:3'-tRNA processing endoribonuclease activity"/>
    <property type="evidence" value="ECO:0007669"/>
    <property type="project" value="TreeGrafter"/>
</dbReference>
<gene>
    <name evidence="6 8" type="primary">rnpA</name>
    <name evidence="8" type="ORF">NCTC10112_00383</name>
</gene>
<evidence type="ECO:0000256" key="2">
    <source>
        <dbReference type="ARBA" id="ARBA00022722"/>
    </source>
</evidence>
<dbReference type="NCBIfam" id="TIGR00188">
    <property type="entry name" value="rnpA"/>
    <property type="match status" value="1"/>
</dbReference>
<keyword evidence="2 6" id="KW-0540">Nuclease</keyword>
<proteinExistence type="inferred from homology"/>
<comment type="similarity">
    <text evidence="6">Belongs to the RnpA family.</text>
</comment>
<reference evidence="8 9" key="1">
    <citation type="submission" date="2019-01" db="EMBL/GenBank/DDBJ databases">
        <authorList>
            <consortium name="Pathogen Informatics"/>
        </authorList>
    </citation>
    <scope>NUCLEOTIDE SEQUENCE [LARGE SCALE GENOMIC DNA]</scope>
    <source>
        <strain evidence="8 9">NCTC10112</strain>
    </source>
</reference>
<keyword evidence="4 6" id="KW-0378">Hydrolase</keyword>
<evidence type="ECO:0000256" key="5">
    <source>
        <dbReference type="ARBA" id="ARBA00022884"/>
    </source>
</evidence>
<comment type="function">
    <text evidence="6">RNaseP catalyzes the removal of the 5'-leader sequence from pre-tRNA to produce the mature 5'-terminus. It can also cleave other RNA substrates such as 4.5S RNA. The protein component plays an auxiliary but essential role in vivo by binding to the 5'-leader sequence and broadening the substrate specificity of the ribozyme.</text>
</comment>
<dbReference type="InterPro" id="IPR014721">
    <property type="entry name" value="Ribsml_uS5_D2-typ_fold_subgr"/>
</dbReference>
<dbReference type="EC" id="3.1.26.5" evidence="6 7"/>
<dbReference type="HAMAP" id="MF_00227">
    <property type="entry name" value="RNase_P"/>
    <property type="match status" value="1"/>
</dbReference>
<dbReference type="GO" id="GO:0000049">
    <property type="term" value="F:tRNA binding"/>
    <property type="evidence" value="ECO:0007669"/>
    <property type="project" value="UniProtKB-UniRule"/>
</dbReference>
<dbReference type="GO" id="GO:0004526">
    <property type="term" value="F:ribonuclease P activity"/>
    <property type="evidence" value="ECO:0007669"/>
    <property type="project" value="UniProtKB-UniRule"/>
</dbReference>
<dbReference type="KEGG" id="mob:NCTC10112_00383"/>
<dbReference type="OrthoDB" id="9810867at2"/>
<name>A0A448ZWR3_METOS</name>
<dbReference type="InterPro" id="IPR000100">
    <property type="entry name" value="RNase_P"/>
</dbReference>
<protein>
    <recommendedName>
        <fullName evidence="6 7">Ribonuclease P protein component</fullName>
        <shortName evidence="6">RNase P protein</shortName>
        <shortName evidence="6">RNaseP protein</shortName>
        <ecNumber evidence="6 7">3.1.26.5</ecNumber>
    </recommendedName>
    <alternativeName>
        <fullName evidence="6">Protein C5</fullName>
    </alternativeName>
</protein>
<evidence type="ECO:0000256" key="3">
    <source>
        <dbReference type="ARBA" id="ARBA00022759"/>
    </source>
</evidence>
<evidence type="ECO:0000256" key="7">
    <source>
        <dbReference type="NCBIfam" id="TIGR00188"/>
    </source>
</evidence>
<comment type="subunit">
    <text evidence="6">Consists of a catalytic RNA component (M1 or rnpB) and a protein subunit.</text>
</comment>
<dbReference type="EMBL" id="LR214940">
    <property type="protein sequence ID" value="VEU55727.1"/>
    <property type="molecule type" value="Genomic_DNA"/>
</dbReference>
<keyword evidence="1 6" id="KW-0819">tRNA processing</keyword>
<comment type="catalytic activity">
    <reaction evidence="6">
        <text>Endonucleolytic cleavage of RNA, removing 5'-extranucleotides from tRNA precursor.</text>
        <dbReference type="EC" id="3.1.26.5"/>
    </reaction>
</comment>
<dbReference type="Gene3D" id="3.30.230.10">
    <property type="match status" value="1"/>
</dbReference>
<keyword evidence="5 6" id="KW-0694">RNA-binding</keyword>
<keyword evidence="9" id="KW-1185">Reference proteome</keyword>
<organism evidence="8 9">
    <name type="scientific">Metamycoplasma orale</name>
    <name type="common">Mycoplasma orale</name>
    <dbReference type="NCBI Taxonomy" id="2121"/>
    <lineage>
        <taxon>Bacteria</taxon>
        <taxon>Bacillati</taxon>
        <taxon>Mycoplasmatota</taxon>
        <taxon>Mycoplasmoidales</taxon>
        <taxon>Metamycoplasmataceae</taxon>
        <taxon>Metamycoplasma</taxon>
    </lineage>
</organism>
<dbReference type="GO" id="GO:0001682">
    <property type="term" value="P:tRNA 5'-leader removal"/>
    <property type="evidence" value="ECO:0007669"/>
    <property type="project" value="UniProtKB-UniRule"/>
</dbReference>
<dbReference type="GO" id="GO:0030677">
    <property type="term" value="C:ribonuclease P complex"/>
    <property type="evidence" value="ECO:0007669"/>
    <property type="project" value="TreeGrafter"/>
</dbReference>
<sequence length="113" mass="13396">MFNRTNIVKKNWEFQKIIGKKIQVVSKNLIIYITKSEYFKIGISIPKQFVNAVKRNHFKNQIKSILRKLNVEEYKFECVLIARKTFFDLDFSKKVIEIKNILESAQNGKAKKI</sequence>
<dbReference type="PANTHER" id="PTHR33992">
    <property type="entry name" value="RIBONUCLEASE P PROTEIN COMPONENT"/>
    <property type="match status" value="1"/>
</dbReference>
<evidence type="ECO:0000313" key="9">
    <source>
        <dbReference type="Proteomes" id="UP000290482"/>
    </source>
</evidence>
<dbReference type="InterPro" id="IPR020568">
    <property type="entry name" value="Ribosomal_Su5_D2-typ_SF"/>
</dbReference>
<keyword evidence="3 6" id="KW-0255">Endonuclease</keyword>
<dbReference type="PANTHER" id="PTHR33992:SF1">
    <property type="entry name" value="RIBONUCLEASE P PROTEIN COMPONENT"/>
    <property type="match status" value="1"/>
</dbReference>
<dbReference type="SUPFAM" id="SSF54211">
    <property type="entry name" value="Ribosomal protein S5 domain 2-like"/>
    <property type="match status" value="1"/>
</dbReference>
<evidence type="ECO:0000256" key="1">
    <source>
        <dbReference type="ARBA" id="ARBA00022694"/>
    </source>
</evidence>